<feature type="compositionally biased region" description="Basic and acidic residues" evidence="1">
    <location>
        <begin position="25"/>
        <end position="39"/>
    </location>
</feature>
<feature type="region of interest" description="Disordered" evidence="1">
    <location>
        <begin position="1"/>
        <end position="39"/>
    </location>
</feature>
<evidence type="ECO:0000256" key="1">
    <source>
        <dbReference type="SAM" id="MobiDB-lite"/>
    </source>
</evidence>
<organism evidence="2 3">
    <name type="scientific">Cutibacterium avidum</name>
    <dbReference type="NCBI Taxonomy" id="33010"/>
    <lineage>
        <taxon>Bacteria</taxon>
        <taxon>Bacillati</taxon>
        <taxon>Actinomycetota</taxon>
        <taxon>Actinomycetes</taxon>
        <taxon>Propionibacteriales</taxon>
        <taxon>Propionibacteriaceae</taxon>
        <taxon>Cutibacterium</taxon>
    </lineage>
</organism>
<dbReference type="AlphaFoldDB" id="A0A3E2DM56"/>
<dbReference type="EMBL" id="NOWI01000002">
    <property type="protein sequence ID" value="RFT46467.1"/>
    <property type="molecule type" value="Genomic_DNA"/>
</dbReference>
<feature type="compositionally biased region" description="Basic and acidic residues" evidence="1">
    <location>
        <begin position="1"/>
        <end position="16"/>
    </location>
</feature>
<comment type="caution">
    <text evidence="2">The sequence shown here is derived from an EMBL/GenBank/DDBJ whole genome shotgun (WGS) entry which is preliminary data.</text>
</comment>
<proteinExistence type="predicted"/>
<dbReference type="RefSeq" id="WP_036975357.1">
    <property type="nucleotide sequence ID" value="NZ_JAQESX010000004.1"/>
</dbReference>
<evidence type="ECO:0000313" key="3">
    <source>
        <dbReference type="Proteomes" id="UP000259211"/>
    </source>
</evidence>
<reference evidence="2 3" key="1">
    <citation type="submission" date="2017-07" db="EMBL/GenBank/DDBJ databases">
        <authorList>
            <person name="Sun Z.S."/>
            <person name="Albrecht U."/>
            <person name="Echele G."/>
            <person name="Lee C.C."/>
        </authorList>
    </citation>
    <scope>NUCLEOTIDE SEQUENCE [LARGE SCALE GENOMIC DNA]</scope>
    <source>
        <strain evidence="2 3">P16-029</strain>
    </source>
</reference>
<dbReference type="Proteomes" id="UP000259211">
    <property type="component" value="Unassembled WGS sequence"/>
</dbReference>
<name>A0A3E2DM56_9ACTN</name>
<protein>
    <submittedName>
        <fullName evidence="2">Uncharacterized protein</fullName>
    </submittedName>
</protein>
<accession>A0A3E2DM56</accession>
<gene>
    <name evidence="2" type="ORF">CHT91_02640</name>
</gene>
<evidence type="ECO:0000313" key="2">
    <source>
        <dbReference type="EMBL" id="RFT46467.1"/>
    </source>
</evidence>
<sequence>MEFARGKAQSDGEEKLGMVGCHRRDRTDGHGVHLDPEARRSGLITCRDDIISGTGYVPRPRSA</sequence>